<keyword evidence="5 11" id="KW-0808">Transferase</keyword>
<dbReference type="GO" id="GO:0032259">
    <property type="term" value="P:methylation"/>
    <property type="evidence" value="ECO:0007669"/>
    <property type="project" value="UniProtKB-KW"/>
</dbReference>
<reference evidence="13" key="1">
    <citation type="submission" date="2021-02" db="EMBL/GenBank/DDBJ databases">
        <authorList>
            <person name="Nowell W R."/>
        </authorList>
    </citation>
    <scope>NUCLEOTIDE SEQUENCE</scope>
</reference>
<evidence type="ECO:0000256" key="5">
    <source>
        <dbReference type="ARBA" id="ARBA00022679"/>
    </source>
</evidence>
<keyword evidence="6 11" id="KW-0949">S-adenosyl-L-methionine</keyword>
<comment type="catalytic activity">
    <reaction evidence="10 11">
        <text>L-lysyl(79)-[histone H3] + 3 S-adenosyl-L-methionine = N(6),N(6),N(6)-trimethyl-L-lysyl(79)-[histone H3] + 3 S-adenosyl-L-homocysteine + 3 H(+)</text>
        <dbReference type="Rhea" id="RHEA:60328"/>
        <dbReference type="Rhea" id="RHEA-COMP:15549"/>
        <dbReference type="Rhea" id="RHEA-COMP:15552"/>
        <dbReference type="ChEBI" id="CHEBI:15378"/>
        <dbReference type="ChEBI" id="CHEBI:29969"/>
        <dbReference type="ChEBI" id="CHEBI:57856"/>
        <dbReference type="ChEBI" id="CHEBI:59789"/>
        <dbReference type="ChEBI" id="CHEBI:61961"/>
        <dbReference type="EC" id="2.1.1.360"/>
    </reaction>
</comment>
<gene>
    <name evidence="13" type="ORF">GPM918_LOCUS7112</name>
    <name evidence="14" type="ORF">SRO942_LOCUS7112</name>
</gene>
<sequence length="192" mass="22006">MLNFRVMKWFSKDPLEDLFSKKTEFKMSHDIRLVSPVGSDDAYVTVRWGNIESAENIISAIKFACKTIPELEIIAQNTLLKMNIDVTDLALVKAFAEAYNSITIDLLSKKNFKNDPEQFVTRDVLRFILKLCYEKSVTYTDNLQRNSTFSNQIYGEVSFELLDELMPKLAIKPDDVFIDLGSGMFILASYAF</sequence>
<dbReference type="Proteomes" id="UP000681722">
    <property type="component" value="Unassembled WGS sequence"/>
</dbReference>
<comment type="similarity">
    <text evidence="11">Belongs to the class I-like SAM-binding methyltransferase superfamily. DOT1 family.</text>
</comment>
<protein>
    <recommendedName>
        <fullName evidence="3 11">Histone-lysine N-methyltransferase, H3 lysine-79 specific</fullName>
        <ecNumber evidence="2 11">2.1.1.360</ecNumber>
    </recommendedName>
    <alternativeName>
        <fullName evidence="9 11">Histone H3-K79 methyltransferase</fullName>
    </alternativeName>
</protein>
<evidence type="ECO:0000256" key="3">
    <source>
        <dbReference type="ARBA" id="ARBA00020987"/>
    </source>
</evidence>
<dbReference type="PANTHER" id="PTHR21451:SF0">
    <property type="entry name" value="HISTONE-LYSINE N-METHYLTRANSFERASE, H3 LYSINE-79 SPECIFIC"/>
    <property type="match status" value="1"/>
</dbReference>
<organism evidence="13 15">
    <name type="scientific">Didymodactylos carnosus</name>
    <dbReference type="NCBI Taxonomy" id="1234261"/>
    <lineage>
        <taxon>Eukaryota</taxon>
        <taxon>Metazoa</taxon>
        <taxon>Spiralia</taxon>
        <taxon>Gnathifera</taxon>
        <taxon>Rotifera</taxon>
        <taxon>Eurotatoria</taxon>
        <taxon>Bdelloidea</taxon>
        <taxon>Philodinida</taxon>
        <taxon>Philodinidae</taxon>
        <taxon>Didymodactylos</taxon>
    </lineage>
</organism>
<comment type="subcellular location">
    <subcellularLocation>
        <location evidence="1 11">Nucleus</location>
    </subcellularLocation>
</comment>
<dbReference type="PROSITE" id="PS51569">
    <property type="entry name" value="DOT1"/>
    <property type="match status" value="1"/>
</dbReference>
<evidence type="ECO:0000313" key="15">
    <source>
        <dbReference type="Proteomes" id="UP000663829"/>
    </source>
</evidence>
<feature type="domain" description="DOT1" evidence="12">
    <location>
        <begin position="29"/>
        <end position="192"/>
    </location>
</feature>
<evidence type="ECO:0000256" key="6">
    <source>
        <dbReference type="ARBA" id="ARBA00022691"/>
    </source>
</evidence>
<dbReference type="EMBL" id="CAJNOQ010001140">
    <property type="protein sequence ID" value="CAF0871278.1"/>
    <property type="molecule type" value="Genomic_DNA"/>
</dbReference>
<dbReference type="EC" id="2.1.1.360" evidence="2 11"/>
<comment type="miscellaneous">
    <text evidence="11">In contrast to other lysine histone methyltransferases, it does not contain a SET domain, suggesting the existence of another mechanism for methylation of lysine residues of histones.</text>
</comment>
<evidence type="ECO:0000256" key="9">
    <source>
        <dbReference type="ARBA" id="ARBA00029821"/>
    </source>
</evidence>
<keyword evidence="7 11" id="KW-0156">Chromatin regulator</keyword>
<proteinExistence type="inferred from homology"/>
<dbReference type="OrthoDB" id="443402at2759"/>
<dbReference type="Proteomes" id="UP000663829">
    <property type="component" value="Unassembled WGS sequence"/>
</dbReference>
<keyword evidence="4 11" id="KW-0489">Methyltransferase</keyword>
<dbReference type="InterPro" id="IPR030445">
    <property type="entry name" value="H3-K79_meTrfase"/>
</dbReference>
<accession>A0A813XKL6</accession>
<keyword evidence="8 11" id="KW-0539">Nucleus</keyword>
<dbReference type="GO" id="GO:0140956">
    <property type="term" value="F:histone H3K79 trimethyltransferase activity"/>
    <property type="evidence" value="ECO:0007669"/>
    <property type="project" value="UniProtKB-EC"/>
</dbReference>
<dbReference type="Gene3D" id="1.10.260.60">
    <property type="match status" value="1"/>
</dbReference>
<evidence type="ECO:0000313" key="13">
    <source>
        <dbReference type="EMBL" id="CAF0871278.1"/>
    </source>
</evidence>
<dbReference type="GO" id="GO:0005634">
    <property type="term" value="C:nucleus"/>
    <property type="evidence" value="ECO:0007669"/>
    <property type="project" value="UniProtKB-SubCell"/>
</dbReference>
<dbReference type="PANTHER" id="PTHR21451">
    <property type="entry name" value="HISTONE H3 METHYLTRANSFERASE"/>
    <property type="match status" value="1"/>
</dbReference>
<evidence type="ECO:0000256" key="2">
    <source>
        <dbReference type="ARBA" id="ARBA00012190"/>
    </source>
</evidence>
<dbReference type="Pfam" id="PF08123">
    <property type="entry name" value="DOT1"/>
    <property type="match status" value="1"/>
</dbReference>
<evidence type="ECO:0000256" key="4">
    <source>
        <dbReference type="ARBA" id="ARBA00022603"/>
    </source>
</evidence>
<evidence type="ECO:0000313" key="14">
    <source>
        <dbReference type="EMBL" id="CAF3658571.1"/>
    </source>
</evidence>
<evidence type="ECO:0000256" key="11">
    <source>
        <dbReference type="RuleBase" id="RU271113"/>
    </source>
</evidence>
<keyword evidence="15" id="KW-1185">Reference proteome</keyword>
<evidence type="ECO:0000256" key="1">
    <source>
        <dbReference type="ARBA" id="ARBA00004123"/>
    </source>
</evidence>
<dbReference type="GO" id="GO:0006281">
    <property type="term" value="P:DNA repair"/>
    <property type="evidence" value="ECO:0007669"/>
    <property type="project" value="TreeGrafter"/>
</dbReference>
<evidence type="ECO:0000256" key="10">
    <source>
        <dbReference type="ARBA" id="ARBA00047770"/>
    </source>
</evidence>
<evidence type="ECO:0000256" key="7">
    <source>
        <dbReference type="ARBA" id="ARBA00022853"/>
    </source>
</evidence>
<evidence type="ECO:0000259" key="12">
    <source>
        <dbReference type="PROSITE" id="PS51569"/>
    </source>
</evidence>
<name>A0A813XKL6_9BILA</name>
<evidence type="ECO:0000256" key="8">
    <source>
        <dbReference type="ARBA" id="ARBA00023242"/>
    </source>
</evidence>
<dbReference type="GO" id="GO:0000077">
    <property type="term" value="P:DNA damage checkpoint signaling"/>
    <property type="evidence" value="ECO:0007669"/>
    <property type="project" value="TreeGrafter"/>
</dbReference>
<dbReference type="InterPro" id="IPR025789">
    <property type="entry name" value="DOT1_dom"/>
</dbReference>
<dbReference type="Gene3D" id="3.40.50.150">
    <property type="entry name" value="Vaccinia Virus protein VP39"/>
    <property type="match status" value="1"/>
</dbReference>
<dbReference type="AlphaFoldDB" id="A0A813XKL6"/>
<comment type="caution">
    <text evidence="13">The sequence shown here is derived from an EMBL/GenBank/DDBJ whole genome shotgun (WGS) entry which is preliminary data.</text>
</comment>
<dbReference type="SUPFAM" id="SSF53335">
    <property type="entry name" value="S-adenosyl-L-methionine-dependent methyltransferases"/>
    <property type="match status" value="1"/>
</dbReference>
<dbReference type="InterPro" id="IPR029063">
    <property type="entry name" value="SAM-dependent_MTases_sf"/>
</dbReference>
<comment type="function">
    <text evidence="11">Histone methyltransferase that specifically trimethylates histone H3 to form H3K79me3. This methylation is required for telomere silencing and for the pachytene checkpoint during the meiotic cell cycle by allowing the recruitment of RAD9 to double strand breaks. Nucleosomes are preferred as substrate compared to free histone.</text>
</comment>
<dbReference type="EMBL" id="CAJOBC010001140">
    <property type="protein sequence ID" value="CAF3658571.1"/>
    <property type="molecule type" value="Genomic_DNA"/>
</dbReference>